<evidence type="ECO:0000313" key="1">
    <source>
        <dbReference type="EMBL" id="MCY9596469.1"/>
    </source>
</evidence>
<dbReference type="AlphaFoldDB" id="A0A410WZ47"/>
<dbReference type="EMBL" id="CP026520">
    <property type="protein sequence ID" value="QAV19482.1"/>
    <property type="molecule type" value="Genomic_DNA"/>
</dbReference>
<protein>
    <submittedName>
        <fullName evidence="1">DUF6138 family protein</fullName>
    </submittedName>
</protein>
<name>A0A410WZ47_9BACL</name>
<evidence type="ECO:0000313" key="4">
    <source>
        <dbReference type="Proteomes" id="UP001527202"/>
    </source>
</evidence>
<evidence type="ECO:0000313" key="3">
    <source>
        <dbReference type="Proteomes" id="UP000288943"/>
    </source>
</evidence>
<dbReference type="EMBL" id="JAMDMJ010000013">
    <property type="protein sequence ID" value="MCY9596469.1"/>
    <property type="molecule type" value="Genomic_DNA"/>
</dbReference>
<gene>
    <name evidence="1" type="ORF">M5X16_11870</name>
    <name evidence="2" type="ORF">PC41400_18170</name>
</gene>
<organism evidence="2 3">
    <name type="scientific">Paenibacillus chitinolyticus</name>
    <dbReference type="NCBI Taxonomy" id="79263"/>
    <lineage>
        <taxon>Bacteria</taxon>
        <taxon>Bacillati</taxon>
        <taxon>Bacillota</taxon>
        <taxon>Bacilli</taxon>
        <taxon>Bacillales</taxon>
        <taxon>Paenibacillaceae</taxon>
        <taxon>Paenibacillus</taxon>
    </lineage>
</organism>
<reference evidence="1 4" key="2">
    <citation type="submission" date="2022-05" db="EMBL/GenBank/DDBJ databases">
        <title>Genome Sequencing of Bee-Associated Microbes.</title>
        <authorList>
            <person name="Dunlap C."/>
        </authorList>
    </citation>
    <scope>NUCLEOTIDE SEQUENCE [LARGE SCALE GENOMIC DNA]</scope>
    <source>
        <strain evidence="1 4">NRRL B-23120</strain>
    </source>
</reference>
<proteinExistence type="predicted"/>
<evidence type="ECO:0000313" key="2">
    <source>
        <dbReference type="EMBL" id="QAV19482.1"/>
    </source>
</evidence>
<dbReference type="Proteomes" id="UP000288943">
    <property type="component" value="Chromosome"/>
</dbReference>
<sequence>MDMDHTPETILDEMKRQIDKWAAYISDKDADQIVKRTSLQVGIHDYALLEYANGRTSVSDNNLDFTVPRAAARRGDSAETLTEELVRERIVPELAAYIGQTLDVLTPALIDYHFTFTGKFQTREGEVCVRIYKYVDEAKKNRLLERISFYVAKKLEAGEYPTKPLETFFLSRHLLDERLFPDVDAARIISLFEKIQQVNKGNKHLAEHRNCLVVALRNWAEDQWLPRYFDQVGTEFQKQFKKKSGARLENTEQGPIELILYTAILILKYEPSYSRSTGLDILNCAIELGSARAKRLTMEGSGAFAKEDVYSRDELVECTANDVFAEVTLVIKQETEESYGRALRFLTRLLSLGFPKSYQLKLKSGVKQWLPVKGLAKSGTHRFFAQALEYRNLHPLLEEYARAAMEPFEWYADTEGEKNCMPGSYAVFGLGLADRAYFPLVEEYMGKVDEEHQYVQNHFTVALAERHGVNSETIPTLVKCMLHSTDSLKLKIKADMEDDSHLRVLLEQVRDLQNYEVEHIHYLIWGGTDKLKKMAAKAEGDRRQWLSELLQLSGHR</sequence>
<dbReference type="Proteomes" id="UP001527202">
    <property type="component" value="Unassembled WGS sequence"/>
</dbReference>
<dbReference type="OrthoDB" id="1089802at2"/>
<reference evidence="2 3" key="1">
    <citation type="submission" date="2018-01" db="EMBL/GenBank/DDBJ databases">
        <title>The whole genome sequencing and assembly of Paenibacillus chitinolyticus KCCM 41400 strain.</title>
        <authorList>
            <person name="Kim J.-Y."/>
            <person name="Park M.-K."/>
            <person name="Lee Y.-J."/>
            <person name="Yi H."/>
            <person name="Bahn Y.-S."/>
            <person name="Kim J.F."/>
            <person name="Lee D.-W."/>
        </authorList>
    </citation>
    <scope>NUCLEOTIDE SEQUENCE [LARGE SCALE GENOMIC DNA]</scope>
    <source>
        <strain evidence="2 3">KCCM 41400</strain>
    </source>
</reference>
<dbReference type="GeneID" id="95376722"/>
<dbReference type="KEGG" id="pchi:PC41400_18170"/>
<keyword evidence="4" id="KW-1185">Reference proteome</keyword>
<dbReference type="RefSeq" id="WP_084706509.1">
    <property type="nucleotide sequence ID" value="NZ_CP026520.1"/>
</dbReference>
<dbReference type="Pfam" id="PF19635">
    <property type="entry name" value="DUF6138"/>
    <property type="match status" value="1"/>
</dbReference>
<accession>A0A410WZ47</accession>
<dbReference type="InterPro" id="IPR046136">
    <property type="entry name" value="DUF6138"/>
</dbReference>